<dbReference type="Proteomes" id="UP000271603">
    <property type="component" value="Chromosome"/>
</dbReference>
<name>A0A447QTP8_SERRU</name>
<organism evidence="1 2">
    <name type="scientific">Serratia rubidaea</name>
    <name type="common">Serratia marinorubra</name>
    <dbReference type="NCBI Taxonomy" id="61652"/>
    <lineage>
        <taxon>Bacteria</taxon>
        <taxon>Pseudomonadati</taxon>
        <taxon>Pseudomonadota</taxon>
        <taxon>Gammaproteobacteria</taxon>
        <taxon>Enterobacterales</taxon>
        <taxon>Yersiniaceae</taxon>
        <taxon>Serratia</taxon>
    </lineage>
</organism>
<accession>A0A447QTP8</accession>
<sequence>MTTTDLFYAKSSAVIDDGCDHTSLIIWRMNAGARARTRSAFVLPPVPVQVIKPRHEKAKPAKKDRTVRAKVKPVKTGFPARNLAAVMLGKTLTFNGVMMALDKHYPGHGLTKRNLQTRLTQMLNSPHVDIVRHEKPTPEYTLKKVDGCYYANSEKSSGSV</sequence>
<gene>
    <name evidence="1" type="ORF">NCTC9419_05009</name>
</gene>
<reference evidence="1 2" key="1">
    <citation type="submission" date="2018-12" db="EMBL/GenBank/DDBJ databases">
        <authorList>
            <consortium name="Pathogen Informatics"/>
        </authorList>
    </citation>
    <scope>NUCLEOTIDE SEQUENCE [LARGE SCALE GENOMIC DNA]</scope>
    <source>
        <strain evidence="1 2">NCTC9419</strain>
    </source>
</reference>
<proteinExistence type="predicted"/>
<protein>
    <submittedName>
        <fullName evidence="1">Uncharacterized protein</fullName>
    </submittedName>
</protein>
<evidence type="ECO:0000313" key="1">
    <source>
        <dbReference type="EMBL" id="VEA73380.1"/>
    </source>
</evidence>
<evidence type="ECO:0000313" key="2">
    <source>
        <dbReference type="Proteomes" id="UP000271603"/>
    </source>
</evidence>
<dbReference type="EMBL" id="LR134155">
    <property type="protein sequence ID" value="VEA73380.1"/>
    <property type="molecule type" value="Genomic_DNA"/>
</dbReference>
<dbReference type="AlphaFoldDB" id="A0A447QTP8"/>